<feature type="binding site" evidence="7">
    <location>
        <position position="380"/>
    </location>
    <ligand>
        <name>meso-2,6-diaminopimelate</name>
        <dbReference type="ChEBI" id="CHEBI:57791"/>
    </ligand>
</feature>
<keyword evidence="7" id="KW-0547">Nucleotide-binding</keyword>
<evidence type="ECO:0000313" key="13">
    <source>
        <dbReference type="Proteomes" id="UP000598633"/>
    </source>
</evidence>
<dbReference type="HAMAP" id="MF_00208">
    <property type="entry name" value="MurE"/>
    <property type="match status" value="1"/>
</dbReference>
<dbReference type="NCBIfam" id="TIGR01085">
    <property type="entry name" value="murE"/>
    <property type="match status" value="1"/>
</dbReference>
<dbReference type="Gene3D" id="3.40.1190.10">
    <property type="entry name" value="Mur-like, catalytic domain"/>
    <property type="match status" value="1"/>
</dbReference>
<dbReference type="InterPro" id="IPR005761">
    <property type="entry name" value="UDP-N-AcMur-Glu-dNH2Pim_ligase"/>
</dbReference>
<evidence type="ECO:0000313" key="12">
    <source>
        <dbReference type="EMBL" id="MBD3870235.1"/>
    </source>
</evidence>
<dbReference type="InterPro" id="IPR013221">
    <property type="entry name" value="Mur_ligase_cen"/>
</dbReference>
<evidence type="ECO:0000256" key="4">
    <source>
        <dbReference type="ARBA" id="ARBA00022984"/>
    </source>
</evidence>
<evidence type="ECO:0000259" key="11">
    <source>
        <dbReference type="Pfam" id="PF08245"/>
    </source>
</evidence>
<dbReference type="Pfam" id="PF02875">
    <property type="entry name" value="Mur_ligase_C"/>
    <property type="match status" value="1"/>
</dbReference>
<feature type="binding site" evidence="7">
    <location>
        <position position="456"/>
    </location>
    <ligand>
        <name>meso-2,6-diaminopimelate</name>
        <dbReference type="ChEBI" id="CHEBI:57791"/>
    </ligand>
</feature>
<dbReference type="NCBIfam" id="NF001124">
    <property type="entry name" value="PRK00139.1-2"/>
    <property type="match status" value="1"/>
</dbReference>
<evidence type="ECO:0000256" key="7">
    <source>
        <dbReference type="HAMAP-Rule" id="MF_00208"/>
    </source>
</evidence>
<comment type="PTM">
    <text evidence="7">Carboxylation is probably crucial for Mg(2+) binding and, consequently, for the gamma-phosphate positioning of ATP.</text>
</comment>
<dbReference type="UniPathway" id="UPA00219"/>
<evidence type="ECO:0000259" key="10">
    <source>
        <dbReference type="Pfam" id="PF02875"/>
    </source>
</evidence>
<comment type="subcellular location">
    <subcellularLocation>
        <location evidence="7 8">Cytoplasm</location>
    </subcellularLocation>
</comment>
<dbReference type="SUPFAM" id="SSF53623">
    <property type="entry name" value="MurD-like peptide ligases, catalytic domain"/>
    <property type="match status" value="1"/>
</dbReference>
<dbReference type="GO" id="GO:0051301">
    <property type="term" value="P:cell division"/>
    <property type="evidence" value="ECO:0007669"/>
    <property type="project" value="UniProtKB-KW"/>
</dbReference>
<dbReference type="EC" id="6.3.2.13" evidence="7"/>
<dbReference type="PANTHER" id="PTHR23135:SF4">
    <property type="entry name" value="UDP-N-ACETYLMURAMOYL-L-ALANYL-D-GLUTAMATE--2,6-DIAMINOPIMELATE LIGASE MURE HOMOLOG, CHLOROPLASTIC"/>
    <property type="match status" value="1"/>
</dbReference>
<protein>
    <recommendedName>
        <fullName evidence="7">UDP-N-acetylmuramoyl-L-alanyl-D-glutamate--2,6-diaminopimelate ligase</fullName>
        <ecNumber evidence="7">6.3.2.13</ecNumber>
    </recommendedName>
    <alternativeName>
        <fullName evidence="7">Meso-A2pm-adding enzyme</fullName>
    </alternativeName>
    <alternativeName>
        <fullName evidence="7">Meso-diaminopimelate-adding enzyme</fullName>
    </alternativeName>
    <alternativeName>
        <fullName evidence="7">UDP-MurNAc-L-Ala-D-Glu:meso-diaminopimelate ligase</fullName>
    </alternativeName>
    <alternativeName>
        <fullName evidence="7">UDP-MurNAc-tripeptide synthetase</fullName>
    </alternativeName>
    <alternativeName>
        <fullName evidence="7">UDP-N-acetylmuramyl-tripeptide synthetase</fullName>
    </alternativeName>
</protein>
<evidence type="ECO:0000256" key="6">
    <source>
        <dbReference type="ARBA" id="ARBA00023316"/>
    </source>
</evidence>
<feature type="domain" description="Mur ligase N-terminal catalytic" evidence="9">
    <location>
        <begin position="23"/>
        <end position="70"/>
    </location>
</feature>
<organism evidence="12 13">
    <name type="scientific">Candidatus Sulfomarinibacter kjeldsenii</name>
    <dbReference type="NCBI Taxonomy" id="2885994"/>
    <lineage>
        <taxon>Bacteria</taxon>
        <taxon>Pseudomonadati</taxon>
        <taxon>Acidobacteriota</taxon>
        <taxon>Thermoanaerobaculia</taxon>
        <taxon>Thermoanaerobaculales</taxon>
        <taxon>Candidatus Sulfomarinibacteraceae</taxon>
        <taxon>Candidatus Sulfomarinibacter</taxon>
    </lineage>
</organism>
<keyword evidence="4 7" id="KW-0573">Peptidoglycan synthesis</keyword>
<dbReference type="PANTHER" id="PTHR23135">
    <property type="entry name" value="MUR LIGASE FAMILY MEMBER"/>
    <property type="match status" value="1"/>
</dbReference>
<comment type="catalytic activity">
    <reaction evidence="7">
        <text>UDP-N-acetyl-alpha-D-muramoyl-L-alanyl-D-glutamate + meso-2,6-diaminopimelate + ATP = UDP-N-acetyl-alpha-D-muramoyl-L-alanyl-gamma-D-glutamyl-meso-2,6-diaminopimelate + ADP + phosphate + H(+)</text>
        <dbReference type="Rhea" id="RHEA:23676"/>
        <dbReference type="ChEBI" id="CHEBI:15378"/>
        <dbReference type="ChEBI" id="CHEBI:30616"/>
        <dbReference type="ChEBI" id="CHEBI:43474"/>
        <dbReference type="ChEBI" id="CHEBI:57791"/>
        <dbReference type="ChEBI" id="CHEBI:83900"/>
        <dbReference type="ChEBI" id="CHEBI:83905"/>
        <dbReference type="ChEBI" id="CHEBI:456216"/>
        <dbReference type="EC" id="6.3.2.13"/>
    </reaction>
</comment>
<feature type="domain" description="Mur ligase C-terminal" evidence="10">
    <location>
        <begin position="331"/>
        <end position="458"/>
    </location>
</feature>
<dbReference type="AlphaFoldDB" id="A0A8J6YAF7"/>
<dbReference type="SUPFAM" id="SSF53244">
    <property type="entry name" value="MurD-like peptide ligases, peptide-binding domain"/>
    <property type="match status" value="1"/>
</dbReference>
<feature type="binding site" evidence="7">
    <location>
        <position position="30"/>
    </location>
    <ligand>
        <name>UDP-N-acetyl-alpha-D-muramoyl-L-alanyl-D-glutamate</name>
        <dbReference type="ChEBI" id="CHEBI:83900"/>
    </ligand>
</feature>
<evidence type="ECO:0000259" key="9">
    <source>
        <dbReference type="Pfam" id="PF01225"/>
    </source>
</evidence>
<dbReference type="EMBL" id="JACXWA010000044">
    <property type="protein sequence ID" value="MBD3870235.1"/>
    <property type="molecule type" value="Genomic_DNA"/>
</dbReference>
<dbReference type="InterPro" id="IPR000713">
    <property type="entry name" value="Mur_ligase_N"/>
</dbReference>
<dbReference type="GO" id="GO:0000287">
    <property type="term" value="F:magnesium ion binding"/>
    <property type="evidence" value="ECO:0007669"/>
    <property type="project" value="UniProtKB-UniRule"/>
</dbReference>
<comment type="pathway">
    <text evidence="7 8">Cell wall biogenesis; peptidoglycan biosynthesis.</text>
</comment>
<dbReference type="InterPro" id="IPR035911">
    <property type="entry name" value="MurE/MurF_N"/>
</dbReference>
<dbReference type="Gene3D" id="3.40.1390.10">
    <property type="entry name" value="MurE/MurF, N-terminal domain"/>
    <property type="match status" value="1"/>
</dbReference>
<dbReference type="GO" id="GO:0008765">
    <property type="term" value="F:UDP-N-acetylmuramoylalanyl-D-glutamate-2,6-diaminopimelate ligase activity"/>
    <property type="evidence" value="ECO:0007669"/>
    <property type="project" value="UniProtKB-UniRule"/>
</dbReference>
<feature type="short sequence motif" description="Meso-diaminopimelate recognition motif" evidence="7">
    <location>
        <begin position="404"/>
        <end position="407"/>
    </location>
</feature>
<feature type="domain" description="Mur ligase central" evidence="11">
    <location>
        <begin position="108"/>
        <end position="308"/>
    </location>
</feature>
<feature type="binding site" evidence="7">
    <location>
        <position position="180"/>
    </location>
    <ligand>
        <name>UDP-N-acetyl-alpha-D-muramoyl-L-alanyl-D-glutamate</name>
        <dbReference type="ChEBI" id="CHEBI:83900"/>
    </ligand>
</feature>
<feature type="binding site" evidence="7">
    <location>
        <begin position="153"/>
        <end position="154"/>
    </location>
    <ligand>
        <name>UDP-N-acetyl-alpha-D-muramoyl-L-alanyl-D-glutamate</name>
        <dbReference type="ChEBI" id="CHEBI:83900"/>
    </ligand>
</feature>
<dbReference type="GO" id="GO:0005737">
    <property type="term" value="C:cytoplasm"/>
    <property type="evidence" value="ECO:0007669"/>
    <property type="project" value="UniProtKB-SubCell"/>
</dbReference>
<dbReference type="InterPro" id="IPR036565">
    <property type="entry name" value="Mur-like_cat_sf"/>
</dbReference>
<proteinExistence type="inferred from homology"/>
<comment type="function">
    <text evidence="7">Catalyzes the addition of meso-diaminopimelic acid to the nucleotide precursor UDP-N-acetylmuramoyl-L-alanyl-D-glutamate (UMAG) in the biosynthesis of bacterial cell-wall peptidoglycan.</text>
</comment>
<evidence type="ECO:0000256" key="3">
    <source>
        <dbReference type="ARBA" id="ARBA00022960"/>
    </source>
</evidence>
<keyword evidence="7" id="KW-0067">ATP-binding</keyword>
<feature type="binding site" evidence="7">
    <location>
        <position position="460"/>
    </location>
    <ligand>
        <name>meso-2,6-diaminopimelate</name>
        <dbReference type="ChEBI" id="CHEBI:57791"/>
    </ligand>
</feature>
<comment type="similarity">
    <text evidence="1 7">Belongs to the MurCDEF family. MurE subfamily.</text>
</comment>
<dbReference type="Proteomes" id="UP000598633">
    <property type="component" value="Unassembled WGS sequence"/>
</dbReference>
<dbReference type="GO" id="GO:0009252">
    <property type="term" value="P:peptidoglycan biosynthetic process"/>
    <property type="evidence" value="ECO:0007669"/>
    <property type="project" value="UniProtKB-UniRule"/>
</dbReference>
<keyword evidence="7 12" id="KW-0436">Ligase</keyword>
<keyword evidence="7" id="KW-0460">Magnesium</keyword>
<sequence length="488" mass="52763">MKLETLLQRLHEGELTGEPGTEVRGITNDSRLVGHGLIFAALPGEHAHGVDYLEQALAGGAAAILSDRRPRKNLDIPWIKCRRPRPLMAKAAWILAGNPQKKLQMLAVTGTNGKSTTAHLISLVLSSARRPAAFIGTLGARIPGGVEVASERTTPEATDLAPMLKRAVAEGAAAVAMEVSSHALSQDRLAGLEFDVAVWTNLTRDHLDYHHDMETYFKAKRRLFTDHLARDGRRVLPVDDPWGARLLDKPRDGDVSWGLERGTVCAKDVSSDLDGSRFVLRLGDEEIPVDLPLVGVHNLRNALAAAAATYAAGLGARAIRRGLERARPLTGRMERIPADTSFPVFVDYAHTPDGLRSVLQALRRVTDRRLIVVFGAGGDRDQGKRGPMGFAVGEFADIAIVTSDNPRSEDPAKIAEAVAEGVRAAGAEPLLVLDRREAIATALDTADERALVLVAGKGHEAYQTIGDNRIPFSDQEVVRTEVRRARCA</sequence>
<name>A0A8J6YAF7_9BACT</name>
<keyword evidence="3 7" id="KW-0133">Cell shape</keyword>
<feature type="modified residue" description="N6-carboxylysine" evidence="7">
    <location>
        <position position="220"/>
    </location>
</feature>
<dbReference type="NCBIfam" id="NF001126">
    <property type="entry name" value="PRK00139.1-4"/>
    <property type="match status" value="1"/>
</dbReference>
<evidence type="ECO:0000256" key="1">
    <source>
        <dbReference type="ARBA" id="ARBA00005898"/>
    </source>
</evidence>
<accession>A0A8J6YAF7</accession>
<comment type="caution">
    <text evidence="7">Lacks conserved residue(s) required for the propagation of feature annotation.</text>
</comment>
<evidence type="ECO:0000256" key="5">
    <source>
        <dbReference type="ARBA" id="ARBA00023306"/>
    </source>
</evidence>
<dbReference type="Pfam" id="PF08245">
    <property type="entry name" value="Mur_ligase_M"/>
    <property type="match status" value="1"/>
</dbReference>
<feature type="binding site" evidence="7">
    <location>
        <begin position="110"/>
        <end position="116"/>
    </location>
    <ligand>
        <name>ATP</name>
        <dbReference type="ChEBI" id="CHEBI:30616"/>
    </ligand>
</feature>
<keyword evidence="6 7" id="KW-0961">Cell wall biogenesis/degradation</keyword>
<evidence type="ECO:0000256" key="8">
    <source>
        <dbReference type="RuleBase" id="RU004135"/>
    </source>
</evidence>
<keyword evidence="2 7" id="KW-0132">Cell division</keyword>
<dbReference type="Pfam" id="PF01225">
    <property type="entry name" value="Mur_ligase"/>
    <property type="match status" value="1"/>
</dbReference>
<dbReference type="GO" id="GO:0071555">
    <property type="term" value="P:cell wall organization"/>
    <property type="evidence" value="ECO:0007669"/>
    <property type="project" value="UniProtKB-KW"/>
</dbReference>
<evidence type="ECO:0000256" key="2">
    <source>
        <dbReference type="ARBA" id="ARBA00022618"/>
    </source>
</evidence>
<feature type="binding site" evidence="7">
    <location>
        <begin position="404"/>
        <end position="407"/>
    </location>
    <ligand>
        <name>meso-2,6-diaminopimelate</name>
        <dbReference type="ChEBI" id="CHEBI:57791"/>
    </ligand>
</feature>
<feature type="binding site" evidence="7">
    <location>
        <position position="188"/>
    </location>
    <ligand>
        <name>UDP-N-acetyl-alpha-D-muramoyl-L-alanyl-D-glutamate</name>
        <dbReference type="ChEBI" id="CHEBI:83900"/>
    </ligand>
</feature>
<gene>
    <name evidence="7" type="primary">murE</name>
    <name evidence="12" type="ORF">IFJ97_02610</name>
</gene>
<reference evidence="12 13" key="1">
    <citation type="submission" date="2020-08" db="EMBL/GenBank/DDBJ databases">
        <title>Acidobacteriota in marine sediments use diverse sulfur dissimilation pathways.</title>
        <authorList>
            <person name="Wasmund K."/>
        </authorList>
    </citation>
    <scope>NUCLEOTIDE SEQUENCE [LARGE SCALE GENOMIC DNA]</scope>
    <source>
        <strain evidence="12">MAG AM3-A</strain>
    </source>
</reference>
<keyword evidence="5 7" id="KW-0131">Cell cycle</keyword>
<dbReference type="GO" id="GO:0005524">
    <property type="term" value="F:ATP binding"/>
    <property type="evidence" value="ECO:0007669"/>
    <property type="project" value="UniProtKB-UniRule"/>
</dbReference>
<dbReference type="InterPro" id="IPR036615">
    <property type="entry name" value="Mur_ligase_C_dom_sf"/>
</dbReference>
<dbReference type="GO" id="GO:0008360">
    <property type="term" value="P:regulation of cell shape"/>
    <property type="evidence" value="ECO:0007669"/>
    <property type="project" value="UniProtKB-KW"/>
</dbReference>
<keyword evidence="7" id="KW-0963">Cytoplasm</keyword>
<dbReference type="InterPro" id="IPR004101">
    <property type="entry name" value="Mur_ligase_C"/>
</dbReference>
<feature type="binding site" evidence="7">
    <location>
        <position position="186"/>
    </location>
    <ligand>
        <name>UDP-N-acetyl-alpha-D-muramoyl-L-alanyl-D-glutamate</name>
        <dbReference type="ChEBI" id="CHEBI:83900"/>
    </ligand>
</feature>
<comment type="caution">
    <text evidence="12">The sequence shown here is derived from an EMBL/GenBank/DDBJ whole genome shotgun (WGS) entry which is preliminary data.</text>
</comment>
<comment type="cofactor">
    <cofactor evidence="7">
        <name>Mg(2+)</name>
        <dbReference type="ChEBI" id="CHEBI:18420"/>
    </cofactor>
</comment>
<dbReference type="SUPFAM" id="SSF63418">
    <property type="entry name" value="MurE/MurF N-terminal domain"/>
    <property type="match status" value="1"/>
</dbReference>
<dbReference type="Gene3D" id="3.90.190.20">
    <property type="entry name" value="Mur ligase, C-terminal domain"/>
    <property type="match status" value="1"/>
</dbReference>